<feature type="compositionally biased region" description="Polar residues" evidence="1">
    <location>
        <begin position="42"/>
        <end position="52"/>
    </location>
</feature>
<dbReference type="Proteomes" id="UP000199614">
    <property type="component" value="Unassembled WGS sequence"/>
</dbReference>
<dbReference type="Gene3D" id="3.90.1150.10">
    <property type="entry name" value="Aspartate Aminotransferase, domain 1"/>
    <property type="match status" value="1"/>
</dbReference>
<dbReference type="InterPro" id="IPR015422">
    <property type="entry name" value="PyrdxlP-dep_Trfase_small"/>
</dbReference>
<feature type="domain" description="Aminotransferase class V" evidence="2">
    <location>
        <begin position="79"/>
        <end position="157"/>
    </location>
</feature>
<gene>
    <name evidence="3" type="ORF">SAMN05216207_1012129</name>
</gene>
<dbReference type="Pfam" id="PF00266">
    <property type="entry name" value="Aminotran_5"/>
    <property type="match status" value="1"/>
</dbReference>
<evidence type="ECO:0000313" key="3">
    <source>
        <dbReference type="EMBL" id="SFN31996.1"/>
    </source>
</evidence>
<keyword evidence="4" id="KW-1185">Reference proteome</keyword>
<feature type="compositionally biased region" description="Pro residues" evidence="1">
    <location>
        <begin position="28"/>
        <end position="39"/>
    </location>
</feature>
<keyword evidence="3" id="KW-0808">Transferase</keyword>
<dbReference type="AlphaFoldDB" id="A0A1I4Y1U8"/>
<proteinExistence type="predicted"/>
<dbReference type="EMBL" id="FOUY01000012">
    <property type="protein sequence ID" value="SFN31996.1"/>
    <property type="molecule type" value="Genomic_DNA"/>
</dbReference>
<dbReference type="Gene3D" id="3.40.640.10">
    <property type="entry name" value="Type I PLP-dependent aspartate aminotransferase-like (Major domain)"/>
    <property type="match status" value="1"/>
</dbReference>
<dbReference type="InterPro" id="IPR000192">
    <property type="entry name" value="Aminotrans_V_dom"/>
</dbReference>
<evidence type="ECO:0000259" key="2">
    <source>
        <dbReference type="Pfam" id="PF00266"/>
    </source>
</evidence>
<evidence type="ECO:0000313" key="4">
    <source>
        <dbReference type="Proteomes" id="UP000199614"/>
    </source>
</evidence>
<accession>A0A1I4Y1U8</accession>
<name>A0A1I4Y1U8_PSUAM</name>
<dbReference type="InterPro" id="IPR015424">
    <property type="entry name" value="PyrdxlP-dep_Trfase"/>
</dbReference>
<dbReference type="SUPFAM" id="SSF53383">
    <property type="entry name" value="PLP-dependent transferases"/>
    <property type="match status" value="1"/>
</dbReference>
<sequence length="160" mass="17065">MTAALLPETTHGRTTPPRGSVTRATPPEATPPQVTPPRATPHQVTPHQVTPHQVTLPRVTGAELTVPLVDGSRVRYCDLDSAASTPALESVAAHVAEVLPYYGSVHRGAGWTSRVCTSLVENARTDVARFVRARTGDCVVFTRNTTDALALLARAVRARS</sequence>
<keyword evidence="3" id="KW-0032">Aminotransferase</keyword>
<organism evidence="3 4">
    <name type="scientific">Pseudonocardia ammonioxydans</name>
    <dbReference type="NCBI Taxonomy" id="260086"/>
    <lineage>
        <taxon>Bacteria</taxon>
        <taxon>Bacillati</taxon>
        <taxon>Actinomycetota</taxon>
        <taxon>Actinomycetes</taxon>
        <taxon>Pseudonocardiales</taxon>
        <taxon>Pseudonocardiaceae</taxon>
        <taxon>Pseudonocardia</taxon>
    </lineage>
</organism>
<protein>
    <submittedName>
        <fullName evidence="3">Aminotransferase class-V</fullName>
    </submittedName>
</protein>
<feature type="region of interest" description="Disordered" evidence="1">
    <location>
        <begin position="1"/>
        <end position="52"/>
    </location>
</feature>
<dbReference type="GO" id="GO:0008483">
    <property type="term" value="F:transaminase activity"/>
    <property type="evidence" value="ECO:0007669"/>
    <property type="project" value="UniProtKB-KW"/>
</dbReference>
<dbReference type="STRING" id="260086.SAMN05216207_1012129"/>
<reference evidence="3 4" key="1">
    <citation type="submission" date="2016-10" db="EMBL/GenBank/DDBJ databases">
        <authorList>
            <person name="de Groot N.N."/>
        </authorList>
    </citation>
    <scope>NUCLEOTIDE SEQUENCE [LARGE SCALE GENOMIC DNA]</scope>
    <source>
        <strain evidence="3 4">CGMCC 4.1877</strain>
    </source>
</reference>
<dbReference type="InterPro" id="IPR015421">
    <property type="entry name" value="PyrdxlP-dep_Trfase_major"/>
</dbReference>
<evidence type="ECO:0000256" key="1">
    <source>
        <dbReference type="SAM" id="MobiDB-lite"/>
    </source>
</evidence>